<evidence type="ECO:0000313" key="1">
    <source>
        <dbReference type="EMBL" id="OJJ31139.1"/>
    </source>
</evidence>
<gene>
    <name evidence="1" type="ORF">ASPWEDRAFT_683854</name>
</gene>
<organism evidence="1 2">
    <name type="scientific">Aspergillus wentii DTO 134E9</name>
    <dbReference type="NCBI Taxonomy" id="1073089"/>
    <lineage>
        <taxon>Eukaryota</taxon>
        <taxon>Fungi</taxon>
        <taxon>Dikarya</taxon>
        <taxon>Ascomycota</taxon>
        <taxon>Pezizomycotina</taxon>
        <taxon>Eurotiomycetes</taxon>
        <taxon>Eurotiomycetidae</taxon>
        <taxon>Eurotiales</taxon>
        <taxon>Aspergillaceae</taxon>
        <taxon>Aspergillus</taxon>
        <taxon>Aspergillus subgen. Cremei</taxon>
    </lineage>
</organism>
<proteinExistence type="predicted"/>
<dbReference type="RefSeq" id="XP_040684816.1">
    <property type="nucleotide sequence ID" value="XM_040838967.1"/>
</dbReference>
<dbReference type="Proteomes" id="UP000184383">
    <property type="component" value="Unassembled WGS sequence"/>
</dbReference>
<dbReference type="EMBL" id="KV878216">
    <property type="protein sequence ID" value="OJJ31139.1"/>
    <property type="molecule type" value="Genomic_DNA"/>
</dbReference>
<reference evidence="2" key="1">
    <citation type="journal article" date="2017" name="Genome Biol.">
        <title>Comparative genomics reveals high biological diversity and specific adaptations in the industrially and medically important fungal genus Aspergillus.</title>
        <authorList>
            <person name="de Vries R.P."/>
            <person name="Riley R."/>
            <person name="Wiebenga A."/>
            <person name="Aguilar-Osorio G."/>
            <person name="Amillis S."/>
            <person name="Uchima C.A."/>
            <person name="Anderluh G."/>
            <person name="Asadollahi M."/>
            <person name="Askin M."/>
            <person name="Barry K."/>
            <person name="Battaglia E."/>
            <person name="Bayram O."/>
            <person name="Benocci T."/>
            <person name="Braus-Stromeyer S.A."/>
            <person name="Caldana C."/>
            <person name="Canovas D."/>
            <person name="Cerqueira G.C."/>
            <person name="Chen F."/>
            <person name="Chen W."/>
            <person name="Choi C."/>
            <person name="Clum A."/>
            <person name="Dos Santos R.A."/>
            <person name="Damasio A.R."/>
            <person name="Diallinas G."/>
            <person name="Emri T."/>
            <person name="Fekete E."/>
            <person name="Flipphi M."/>
            <person name="Freyberg S."/>
            <person name="Gallo A."/>
            <person name="Gournas C."/>
            <person name="Habgood R."/>
            <person name="Hainaut M."/>
            <person name="Harispe M.L."/>
            <person name="Henrissat B."/>
            <person name="Hilden K.S."/>
            <person name="Hope R."/>
            <person name="Hossain A."/>
            <person name="Karabika E."/>
            <person name="Karaffa L."/>
            <person name="Karanyi Z."/>
            <person name="Krasevec N."/>
            <person name="Kuo A."/>
            <person name="Kusch H."/>
            <person name="LaButti K."/>
            <person name="Lagendijk E.L."/>
            <person name="Lapidus A."/>
            <person name="Levasseur A."/>
            <person name="Lindquist E."/>
            <person name="Lipzen A."/>
            <person name="Logrieco A.F."/>
            <person name="MacCabe A."/>
            <person name="Maekelae M.R."/>
            <person name="Malavazi I."/>
            <person name="Melin P."/>
            <person name="Meyer V."/>
            <person name="Mielnichuk N."/>
            <person name="Miskei M."/>
            <person name="Molnar A.P."/>
            <person name="Mule G."/>
            <person name="Ngan C.Y."/>
            <person name="Orejas M."/>
            <person name="Orosz E."/>
            <person name="Ouedraogo J.P."/>
            <person name="Overkamp K.M."/>
            <person name="Park H.-S."/>
            <person name="Perrone G."/>
            <person name="Piumi F."/>
            <person name="Punt P.J."/>
            <person name="Ram A.F."/>
            <person name="Ramon A."/>
            <person name="Rauscher S."/>
            <person name="Record E."/>
            <person name="Riano-Pachon D.M."/>
            <person name="Robert V."/>
            <person name="Roehrig J."/>
            <person name="Ruller R."/>
            <person name="Salamov A."/>
            <person name="Salih N.S."/>
            <person name="Samson R.A."/>
            <person name="Sandor E."/>
            <person name="Sanguinetti M."/>
            <person name="Schuetze T."/>
            <person name="Sepcic K."/>
            <person name="Shelest E."/>
            <person name="Sherlock G."/>
            <person name="Sophianopoulou V."/>
            <person name="Squina F.M."/>
            <person name="Sun H."/>
            <person name="Susca A."/>
            <person name="Todd R.B."/>
            <person name="Tsang A."/>
            <person name="Unkles S.E."/>
            <person name="van de Wiele N."/>
            <person name="van Rossen-Uffink D."/>
            <person name="Oliveira J.V."/>
            <person name="Vesth T.C."/>
            <person name="Visser J."/>
            <person name="Yu J.-H."/>
            <person name="Zhou M."/>
            <person name="Andersen M.R."/>
            <person name="Archer D.B."/>
            <person name="Baker S.E."/>
            <person name="Benoit I."/>
            <person name="Brakhage A.A."/>
            <person name="Braus G.H."/>
            <person name="Fischer R."/>
            <person name="Frisvad J.C."/>
            <person name="Goldman G.H."/>
            <person name="Houbraken J."/>
            <person name="Oakley B."/>
            <person name="Pocsi I."/>
            <person name="Scazzocchio C."/>
            <person name="Seiboth B."/>
            <person name="vanKuyk P.A."/>
            <person name="Wortman J."/>
            <person name="Dyer P.S."/>
            <person name="Grigoriev I.V."/>
        </authorList>
    </citation>
    <scope>NUCLEOTIDE SEQUENCE [LARGE SCALE GENOMIC DNA]</scope>
    <source>
        <strain evidence="2">DTO 134E9</strain>
    </source>
</reference>
<protein>
    <submittedName>
        <fullName evidence="1">Uncharacterized protein</fullName>
    </submittedName>
</protein>
<dbReference type="GeneID" id="63754815"/>
<dbReference type="AlphaFoldDB" id="A0A1L9R8A0"/>
<name>A0A1L9R8A0_ASPWE</name>
<dbReference type="VEuPathDB" id="FungiDB:ASPWEDRAFT_683854"/>
<sequence length="108" mass="12289">MAPLRRNLNSTCYPFISIAKRNLPPASPPHSPPTRMVQCILPSFYWSTLSLSSDRIGRLCSSPYHDFVQGEKGLPESIYPGSRRTRQICRQHVCLSSFLLLFSYRVST</sequence>
<accession>A0A1L9R8A0</accession>
<evidence type="ECO:0000313" key="2">
    <source>
        <dbReference type="Proteomes" id="UP000184383"/>
    </source>
</evidence>
<keyword evidence="2" id="KW-1185">Reference proteome</keyword>